<protein>
    <submittedName>
        <fullName evidence="2">Recombinase family protein</fullName>
    </submittedName>
</protein>
<sequence>MMVSVCGYARISASNQDLTILRDALMPAGCSIIREDKTSGTSATEWTKLRTLLNFIRKGDSLSITCANRLAALSGTSRSSSRALKARGANLRCTE</sequence>
<dbReference type="Gene3D" id="3.40.50.1390">
    <property type="entry name" value="Resolvase, N-terminal catalytic domain"/>
    <property type="match status" value="1"/>
</dbReference>
<evidence type="ECO:0000313" key="3">
    <source>
        <dbReference type="Proteomes" id="UP000500767"/>
    </source>
</evidence>
<dbReference type="KEGG" id="lck:HN018_13130"/>
<organism evidence="2 3">
    <name type="scientific">Lichenicola cladoniae</name>
    <dbReference type="NCBI Taxonomy" id="1484109"/>
    <lineage>
        <taxon>Bacteria</taxon>
        <taxon>Pseudomonadati</taxon>
        <taxon>Pseudomonadota</taxon>
        <taxon>Alphaproteobacteria</taxon>
        <taxon>Acetobacterales</taxon>
        <taxon>Acetobacteraceae</taxon>
        <taxon>Lichenicola</taxon>
    </lineage>
</organism>
<dbReference type="PROSITE" id="PS51736">
    <property type="entry name" value="RECOMBINASES_3"/>
    <property type="match status" value="1"/>
</dbReference>
<dbReference type="SUPFAM" id="SSF53041">
    <property type="entry name" value="Resolvase-like"/>
    <property type="match status" value="1"/>
</dbReference>
<feature type="domain" description="Resolvase/invertase-type recombinase catalytic" evidence="1">
    <location>
        <begin position="4"/>
        <end position="95"/>
    </location>
</feature>
<dbReference type="EMBL" id="CP053708">
    <property type="protein sequence ID" value="QKE90854.1"/>
    <property type="molecule type" value="Genomic_DNA"/>
</dbReference>
<keyword evidence="3" id="KW-1185">Reference proteome</keyword>
<name>A0A6M8HQX1_9PROT</name>
<dbReference type="InterPro" id="IPR036162">
    <property type="entry name" value="Resolvase-like_N_sf"/>
</dbReference>
<evidence type="ECO:0000259" key="1">
    <source>
        <dbReference type="PROSITE" id="PS51736"/>
    </source>
</evidence>
<reference evidence="2 3" key="1">
    <citation type="journal article" date="2014" name="World J. Microbiol. Biotechnol.">
        <title>Biodiversity and physiological characteristics of Antarctic and Arctic lichens-associated bacteria.</title>
        <authorList>
            <person name="Lee Y.M."/>
            <person name="Kim E.H."/>
            <person name="Lee H.K."/>
            <person name="Hong S.G."/>
        </authorList>
    </citation>
    <scope>NUCLEOTIDE SEQUENCE [LARGE SCALE GENOMIC DNA]</scope>
    <source>
        <strain evidence="2 3">PAMC 26569</strain>
    </source>
</reference>
<proteinExistence type="predicted"/>
<evidence type="ECO:0000313" key="2">
    <source>
        <dbReference type="EMBL" id="QKE90854.1"/>
    </source>
</evidence>
<dbReference type="GO" id="GO:0003677">
    <property type="term" value="F:DNA binding"/>
    <property type="evidence" value="ECO:0007669"/>
    <property type="project" value="InterPro"/>
</dbReference>
<gene>
    <name evidence="2" type="ORF">HN018_13130</name>
</gene>
<dbReference type="AlphaFoldDB" id="A0A6M8HQX1"/>
<dbReference type="GO" id="GO:0000150">
    <property type="term" value="F:DNA strand exchange activity"/>
    <property type="evidence" value="ECO:0007669"/>
    <property type="project" value="InterPro"/>
</dbReference>
<dbReference type="InterPro" id="IPR006119">
    <property type="entry name" value="Resolv_N"/>
</dbReference>
<dbReference type="Proteomes" id="UP000500767">
    <property type="component" value="Chromosome"/>
</dbReference>
<accession>A0A6M8HQX1</accession>
<dbReference type="Pfam" id="PF00239">
    <property type="entry name" value="Resolvase"/>
    <property type="match status" value="1"/>
</dbReference>